<proteinExistence type="inferred from homology"/>
<keyword evidence="8" id="KW-1185">Reference proteome</keyword>
<keyword evidence="4 6" id="KW-1133">Transmembrane helix</keyword>
<dbReference type="PIRSF" id="PIRSF005859">
    <property type="entry name" value="PBR"/>
    <property type="match status" value="1"/>
</dbReference>
<comment type="subcellular location">
    <subcellularLocation>
        <location evidence="1">Membrane</location>
        <topology evidence="1">Multi-pass membrane protein</topology>
    </subcellularLocation>
</comment>
<evidence type="ECO:0000313" key="7">
    <source>
        <dbReference type="EMBL" id="URI06911.1"/>
    </source>
</evidence>
<evidence type="ECO:0000256" key="2">
    <source>
        <dbReference type="ARBA" id="ARBA00007524"/>
    </source>
</evidence>
<protein>
    <submittedName>
        <fullName evidence="7">Tryptophan-rich sensory protein</fullName>
    </submittedName>
</protein>
<dbReference type="PANTHER" id="PTHR10057">
    <property type="entry name" value="PERIPHERAL-TYPE BENZODIAZEPINE RECEPTOR"/>
    <property type="match status" value="1"/>
</dbReference>
<gene>
    <name evidence="7" type="ORF">MW290_13540</name>
</gene>
<comment type="similarity">
    <text evidence="2">Belongs to the TspO/BZRP family.</text>
</comment>
<dbReference type="RefSeq" id="WP_250195176.1">
    <property type="nucleotide sequence ID" value="NZ_CP097635.1"/>
</dbReference>
<reference evidence="7" key="1">
    <citation type="submission" date="2022-05" db="EMBL/GenBank/DDBJ databases">
        <title>An RpoN-dependent PEP-CTERM gene is involved in floc formation of an Aquincola tertiaricarbonis strain.</title>
        <authorList>
            <person name="Qiu D."/>
            <person name="Xia M."/>
        </authorList>
    </citation>
    <scope>NUCLEOTIDE SEQUENCE</scope>
    <source>
        <strain evidence="7">RN12</strain>
    </source>
</reference>
<dbReference type="CDD" id="cd15904">
    <property type="entry name" value="TSPO_MBR"/>
    <property type="match status" value="1"/>
</dbReference>
<evidence type="ECO:0000256" key="5">
    <source>
        <dbReference type="ARBA" id="ARBA00023136"/>
    </source>
</evidence>
<dbReference type="Gene3D" id="1.20.1260.100">
    <property type="entry name" value="TspO/MBR protein"/>
    <property type="match status" value="1"/>
</dbReference>
<keyword evidence="3 6" id="KW-0812">Transmembrane</keyword>
<feature type="transmembrane region" description="Helical" evidence="6">
    <location>
        <begin position="25"/>
        <end position="46"/>
    </location>
</feature>
<evidence type="ECO:0000256" key="6">
    <source>
        <dbReference type="SAM" id="Phobius"/>
    </source>
</evidence>
<dbReference type="EMBL" id="CP097635">
    <property type="protein sequence ID" value="URI06911.1"/>
    <property type="molecule type" value="Genomic_DNA"/>
</dbReference>
<dbReference type="InterPro" id="IPR038330">
    <property type="entry name" value="TspO/MBR-related_sf"/>
</dbReference>
<feature type="transmembrane region" description="Helical" evidence="6">
    <location>
        <begin position="107"/>
        <end position="126"/>
    </location>
</feature>
<feature type="transmembrane region" description="Helical" evidence="6">
    <location>
        <begin position="164"/>
        <end position="183"/>
    </location>
</feature>
<name>A0ABY4S4Y2_AQUTE</name>
<keyword evidence="5 6" id="KW-0472">Membrane</keyword>
<dbReference type="Pfam" id="PF03073">
    <property type="entry name" value="TspO_MBR"/>
    <property type="match status" value="1"/>
</dbReference>
<evidence type="ECO:0000256" key="3">
    <source>
        <dbReference type="ARBA" id="ARBA00022692"/>
    </source>
</evidence>
<dbReference type="Proteomes" id="UP001056201">
    <property type="component" value="Chromosome 1"/>
</dbReference>
<sequence length="187" mass="19820">MNVGLPPNAFRAAGAWPEAAVLPPAASAALASAALLYPMAAGWVFGPQRPRAALWYARLRTPDWKPPDAVIPIAWTLIDSSLAVAAYRLLRTPAGPGTVRQEARRQALGWLVLNVLLIGGWSAVFFGARQLPASLLVAAAMVGTGAAGARAAHRVDPVAGRLMLPFIGWVGFATALTGALWWLNRRR</sequence>
<dbReference type="PANTHER" id="PTHR10057:SF0">
    <property type="entry name" value="TRANSLOCATOR PROTEIN"/>
    <property type="match status" value="1"/>
</dbReference>
<organism evidence="7 8">
    <name type="scientific">Aquincola tertiaricarbonis</name>
    <dbReference type="NCBI Taxonomy" id="391953"/>
    <lineage>
        <taxon>Bacteria</taxon>
        <taxon>Pseudomonadati</taxon>
        <taxon>Pseudomonadota</taxon>
        <taxon>Betaproteobacteria</taxon>
        <taxon>Burkholderiales</taxon>
        <taxon>Sphaerotilaceae</taxon>
        <taxon>Aquincola</taxon>
    </lineage>
</organism>
<accession>A0ABY4S4Y2</accession>
<evidence type="ECO:0000256" key="1">
    <source>
        <dbReference type="ARBA" id="ARBA00004141"/>
    </source>
</evidence>
<evidence type="ECO:0000256" key="4">
    <source>
        <dbReference type="ARBA" id="ARBA00022989"/>
    </source>
</evidence>
<dbReference type="InterPro" id="IPR004307">
    <property type="entry name" value="TspO_MBR"/>
</dbReference>
<evidence type="ECO:0000313" key="8">
    <source>
        <dbReference type="Proteomes" id="UP001056201"/>
    </source>
</evidence>